<evidence type="ECO:0000259" key="11">
    <source>
        <dbReference type="Pfam" id="PF03727"/>
    </source>
</evidence>
<dbReference type="EMBL" id="PGCI01000807">
    <property type="protein sequence ID" value="PLW15046.1"/>
    <property type="molecule type" value="Genomic_DNA"/>
</dbReference>
<dbReference type="Pfam" id="PF00349">
    <property type="entry name" value="Hexokinase_1"/>
    <property type="match status" value="1"/>
</dbReference>
<evidence type="ECO:0000256" key="1">
    <source>
        <dbReference type="ARBA" id="ARBA00004888"/>
    </source>
</evidence>
<dbReference type="FunFam" id="3.30.420.40:FF:000034">
    <property type="entry name" value="Phosphotransferase"/>
    <property type="match status" value="1"/>
</dbReference>
<evidence type="ECO:0000259" key="10">
    <source>
        <dbReference type="Pfam" id="PF00349"/>
    </source>
</evidence>
<dbReference type="UniPathway" id="UPA00109">
    <property type="reaction ID" value="UER00180"/>
</dbReference>
<name>A0A2N5SP92_9BASI</name>
<protein>
    <recommendedName>
        <fullName evidence="8">Phosphotransferase</fullName>
        <ecNumber evidence="8">2.7.1.-</ecNumber>
    </recommendedName>
</protein>
<proteinExistence type="inferred from homology"/>
<feature type="region of interest" description="Disordered" evidence="9">
    <location>
        <begin position="67"/>
        <end position="120"/>
    </location>
</feature>
<dbReference type="InterPro" id="IPR022672">
    <property type="entry name" value="Hexokinase_N"/>
</dbReference>
<feature type="compositionally biased region" description="Polar residues" evidence="9">
    <location>
        <begin position="101"/>
        <end position="112"/>
    </location>
</feature>
<dbReference type="GO" id="GO:0001678">
    <property type="term" value="P:intracellular glucose homeostasis"/>
    <property type="evidence" value="ECO:0007669"/>
    <property type="project" value="InterPro"/>
</dbReference>
<dbReference type="GO" id="GO:0004340">
    <property type="term" value="F:glucokinase activity"/>
    <property type="evidence" value="ECO:0007669"/>
    <property type="project" value="TreeGrafter"/>
</dbReference>
<feature type="domain" description="Hexokinase C-terminal" evidence="11">
    <location>
        <begin position="295"/>
        <end position="555"/>
    </location>
</feature>
<dbReference type="PRINTS" id="PR00475">
    <property type="entry name" value="HEXOKINASE"/>
</dbReference>
<evidence type="ECO:0000313" key="12">
    <source>
        <dbReference type="EMBL" id="PLW15046.1"/>
    </source>
</evidence>
<comment type="caution">
    <text evidence="12">The sequence shown here is derived from an EMBL/GenBank/DDBJ whole genome shotgun (WGS) entry which is preliminary data.</text>
</comment>
<evidence type="ECO:0000256" key="7">
    <source>
        <dbReference type="ARBA" id="ARBA00023152"/>
    </source>
</evidence>
<keyword evidence="7 8" id="KW-0324">Glycolysis</keyword>
<keyword evidence="4 8" id="KW-0547">Nucleotide-binding</keyword>
<dbReference type="InterPro" id="IPR001312">
    <property type="entry name" value="Hexokinase"/>
</dbReference>
<dbReference type="EC" id="2.7.1.-" evidence="8"/>
<dbReference type="GO" id="GO:0005536">
    <property type="term" value="F:D-glucose binding"/>
    <property type="evidence" value="ECO:0007669"/>
    <property type="project" value="InterPro"/>
</dbReference>
<dbReference type="GO" id="GO:0008865">
    <property type="term" value="F:fructokinase activity"/>
    <property type="evidence" value="ECO:0007669"/>
    <property type="project" value="TreeGrafter"/>
</dbReference>
<dbReference type="PANTHER" id="PTHR19443:SF30">
    <property type="entry name" value="GLUCOKINASE-1-RELATED"/>
    <property type="match status" value="1"/>
</dbReference>
<dbReference type="GO" id="GO:0006096">
    <property type="term" value="P:glycolytic process"/>
    <property type="evidence" value="ECO:0007669"/>
    <property type="project" value="UniProtKB-UniPathway"/>
</dbReference>
<dbReference type="CDD" id="cd24018">
    <property type="entry name" value="ASKHA_NBD_HK_fungi"/>
    <property type="match status" value="1"/>
</dbReference>
<accession>A0A2N5SP92</accession>
<dbReference type="PROSITE" id="PS51748">
    <property type="entry name" value="HEXOKINASE_2"/>
    <property type="match status" value="1"/>
</dbReference>
<dbReference type="FunFam" id="3.40.367.20:FF:000010">
    <property type="entry name" value="Phosphotransferase"/>
    <property type="match status" value="1"/>
</dbReference>
<gene>
    <name evidence="12" type="ORF">PCASD_20580</name>
</gene>
<sequence length="575" mass="63556">MTAGQDPYLTPLDPETSHCLSANQLAALQRLQDQFDVDQDKLQVIVKQFQNEFKIGLEQVLHIQQSSNNTPNRNIQPNHHHQQQQQQQQQKQQQQQQQGQENHATPATSSSFEDQKHTANKTQKACQVTLPMLPTFIHDVPNGDEQGLFLALDLGGTNLRVCEVRLNGDKTFTIKSDKYLLTDEIKTGTAEELFDYIADCVQAFLLQLGHVLSEDEKLHLGFTFSFPVLQSALAEGKLMDWTKGFKASGAIGVDIVKLLQNALDKKKVLVHCNALVNDTTGTLMARAYQSGSALVGAIFGTGTNAAYVERLSAVKKLSGHQSPTFGKAEKMIINTEWGAFDNSRNVLPVTKYDNKLDRESINPRKQAFEKMVSGMYLGELTRNILMDLIDEGVLFEGHSTEKLNRHYGFDTALMSQIDGGGVLGLSGKGREEHMRRIETVMRGQFGLVDEGIGRDADWIVIKRVCEIVATRAARLSAAAIATVIKQTEADSAASLADADQKISIGVDGSLIERYENFIDRLKRGLRDLFNDQVYTKIQIELAKDGSGVGAALCALQAKKQEDQLSLSAKVQNISI</sequence>
<evidence type="ECO:0000256" key="5">
    <source>
        <dbReference type="ARBA" id="ARBA00022777"/>
    </source>
</evidence>
<dbReference type="SUPFAM" id="SSF53067">
    <property type="entry name" value="Actin-like ATPase domain"/>
    <property type="match status" value="2"/>
</dbReference>
<dbReference type="PANTHER" id="PTHR19443">
    <property type="entry name" value="HEXOKINASE"/>
    <property type="match status" value="1"/>
</dbReference>
<dbReference type="GO" id="GO:0005524">
    <property type="term" value="F:ATP binding"/>
    <property type="evidence" value="ECO:0007669"/>
    <property type="project" value="UniProtKB-UniRule"/>
</dbReference>
<dbReference type="Gene3D" id="1.10.287.1250">
    <property type="match status" value="1"/>
</dbReference>
<dbReference type="GO" id="GO:0006006">
    <property type="term" value="P:glucose metabolic process"/>
    <property type="evidence" value="ECO:0007669"/>
    <property type="project" value="TreeGrafter"/>
</dbReference>
<dbReference type="Gene3D" id="3.40.367.20">
    <property type="match status" value="1"/>
</dbReference>
<evidence type="ECO:0000256" key="8">
    <source>
        <dbReference type="RuleBase" id="RU362007"/>
    </source>
</evidence>
<feature type="compositionally biased region" description="Polar residues" evidence="9">
    <location>
        <begin position="67"/>
        <end position="77"/>
    </location>
</feature>
<keyword evidence="6 8" id="KW-0067">ATP-binding</keyword>
<dbReference type="GO" id="GO:0005739">
    <property type="term" value="C:mitochondrion"/>
    <property type="evidence" value="ECO:0007669"/>
    <property type="project" value="TreeGrafter"/>
</dbReference>
<dbReference type="GO" id="GO:0005829">
    <property type="term" value="C:cytosol"/>
    <property type="evidence" value="ECO:0007669"/>
    <property type="project" value="TreeGrafter"/>
</dbReference>
<comment type="similarity">
    <text evidence="2 8">Belongs to the hexokinase family.</text>
</comment>
<feature type="compositionally biased region" description="Low complexity" evidence="9">
    <location>
        <begin position="83"/>
        <end position="100"/>
    </location>
</feature>
<evidence type="ECO:0000313" key="13">
    <source>
        <dbReference type="Proteomes" id="UP000235392"/>
    </source>
</evidence>
<dbReference type="Proteomes" id="UP000235392">
    <property type="component" value="Unassembled WGS sequence"/>
</dbReference>
<evidence type="ECO:0000256" key="4">
    <source>
        <dbReference type="ARBA" id="ARBA00022741"/>
    </source>
</evidence>
<organism evidence="12 13">
    <name type="scientific">Puccinia coronata f. sp. avenae</name>
    <dbReference type="NCBI Taxonomy" id="200324"/>
    <lineage>
        <taxon>Eukaryota</taxon>
        <taxon>Fungi</taxon>
        <taxon>Dikarya</taxon>
        <taxon>Basidiomycota</taxon>
        <taxon>Pucciniomycotina</taxon>
        <taxon>Pucciniomycetes</taxon>
        <taxon>Pucciniales</taxon>
        <taxon>Pucciniaceae</taxon>
        <taxon>Puccinia</taxon>
    </lineage>
</organism>
<feature type="domain" description="Hexokinase N-terminal" evidence="10">
    <location>
        <begin position="120"/>
        <end position="288"/>
    </location>
</feature>
<evidence type="ECO:0000256" key="3">
    <source>
        <dbReference type="ARBA" id="ARBA00022679"/>
    </source>
</evidence>
<dbReference type="InterPro" id="IPR022673">
    <property type="entry name" value="Hexokinase_C"/>
</dbReference>
<evidence type="ECO:0000256" key="6">
    <source>
        <dbReference type="ARBA" id="ARBA00022840"/>
    </source>
</evidence>
<keyword evidence="3 8" id="KW-0808">Transferase</keyword>
<dbReference type="AlphaFoldDB" id="A0A2N5SP92"/>
<reference evidence="12 13" key="1">
    <citation type="submission" date="2017-11" db="EMBL/GenBank/DDBJ databases">
        <title>De novo assembly and phasing of dikaryotic genomes from two isolates of Puccinia coronata f. sp. avenae, the causal agent of oat crown rust.</title>
        <authorList>
            <person name="Miller M.E."/>
            <person name="Zhang Y."/>
            <person name="Omidvar V."/>
            <person name="Sperschneider J."/>
            <person name="Schwessinger B."/>
            <person name="Raley C."/>
            <person name="Palmer J.M."/>
            <person name="Garnica D."/>
            <person name="Upadhyaya N."/>
            <person name="Rathjen J."/>
            <person name="Taylor J.M."/>
            <person name="Park R.F."/>
            <person name="Dodds P.N."/>
            <person name="Hirsch C.D."/>
            <person name="Kianian S.F."/>
            <person name="Figueroa M."/>
        </authorList>
    </citation>
    <scope>NUCLEOTIDE SEQUENCE [LARGE SCALE GENOMIC DNA]</scope>
    <source>
        <strain evidence="12">12SD80</strain>
    </source>
</reference>
<dbReference type="Pfam" id="PF03727">
    <property type="entry name" value="Hexokinase_2"/>
    <property type="match status" value="1"/>
</dbReference>
<dbReference type="InterPro" id="IPR043129">
    <property type="entry name" value="ATPase_NBD"/>
</dbReference>
<keyword evidence="5 8" id="KW-0418">Kinase</keyword>
<comment type="pathway">
    <text evidence="1">Carbohydrate degradation; glycolysis; D-glyceraldehyde 3-phosphate and glycerone phosphate from D-glucose: step 1/4.</text>
</comment>
<dbReference type="Gene3D" id="3.30.420.40">
    <property type="match status" value="1"/>
</dbReference>
<evidence type="ECO:0000256" key="2">
    <source>
        <dbReference type="ARBA" id="ARBA00009225"/>
    </source>
</evidence>
<evidence type="ECO:0000256" key="9">
    <source>
        <dbReference type="SAM" id="MobiDB-lite"/>
    </source>
</evidence>